<protein>
    <recommendedName>
        <fullName evidence="9">B3 domain-containing protein</fullName>
    </recommendedName>
</protein>
<evidence type="ECO:0000313" key="7">
    <source>
        <dbReference type="EMBL" id="KAF3440451.1"/>
    </source>
</evidence>
<feature type="compositionally biased region" description="Polar residues" evidence="6">
    <location>
        <begin position="307"/>
        <end position="328"/>
    </location>
</feature>
<reference evidence="7" key="1">
    <citation type="submission" date="2020-03" db="EMBL/GenBank/DDBJ databases">
        <title>A high-quality chromosome-level genome assembly of a woody plant with both climbing and erect habits, Rhamnella rubrinervis.</title>
        <authorList>
            <person name="Lu Z."/>
            <person name="Yang Y."/>
            <person name="Zhu X."/>
            <person name="Sun Y."/>
        </authorList>
    </citation>
    <scope>NUCLEOTIDE SEQUENCE</scope>
    <source>
        <strain evidence="7">BYM</strain>
        <tissue evidence="7">Leaf</tissue>
    </source>
</reference>
<dbReference type="EMBL" id="VOIH02000008">
    <property type="protein sequence ID" value="KAF3440451.1"/>
    <property type="molecule type" value="Genomic_DNA"/>
</dbReference>
<dbReference type="PANTHER" id="PTHR31541">
    <property type="entry name" value="B3 DOMAIN PLANT PROTEIN-RELATED"/>
    <property type="match status" value="1"/>
</dbReference>
<dbReference type="Pfam" id="PF03754">
    <property type="entry name" value="At2g31720-like"/>
    <property type="match status" value="1"/>
</dbReference>
<dbReference type="Gene3D" id="2.40.330.10">
    <property type="entry name" value="DNA-binding pseudobarrel domain"/>
    <property type="match status" value="1"/>
</dbReference>
<gene>
    <name evidence="7" type="ORF">FNV43_RR18735</name>
</gene>
<dbReference type="PANTHER" id="PTHR31541:SF25">
    <property type="entry name" value="GAMMA-GLIADIN B"/>
    <property type="match status" value="1"/>
</dbReference>
<keyword evidence="8" id="KW-1185">Reference proteome</keyword>
<evidence type="ECO:0000256" key="6">
    <source>
        <dbReference type="SAM" id="MobiDB-lite"/>
    </source>
</evidence>
<comment type="caution">
    <text evidence="7">The sequence shown here is derived from an EMBL/GenBank/DDBJ whole genome shotgun (WGS) entry which is preliminary data.</text>
</comment>
<evidence type="ECO:0008006" key="9">
    <source>
        <dbReference type="Google" id="ProtNLM"/>
    </source>
</evidence>
<sequence length="483" mass="52240">MEDWSGLHLLAEVCAQEQRALSSALVPVKFPKKKRSSLLLIKNETDSPKGRRLKLKISPTLLGKRCYFQLDNGHIGDKIGDGGSASGACGVGYKGNKKQTVTATTDSFASSSSGGDVDGHSFTLSGTSHVNGDDNMENKKQIVTARNFAPFASCSSSVGVDSHGSGLDYNGKKQMVTYTFSSFASTSSIDLDGHGNEVRGVDYTRKNKQIVTDSSDFASTSSSALNGHGNEVCGVDYTRKSKKIVTDSTDFASSSSGGGVDGHGNWVCGVGNKGKKTQRITFSLSGGSKFDGEGNLGKKIRNQNITATPSATSQQEEAPSTPSSTSGLNLPLSPQFRFHLEYPNLPTRFVNRIQAMGGSKVMLVIEKNLFKTDLDKGHNRLSIPCSQIKNEFLSQEEKMALRTMQSDGKHHQGMDVPVIEPCLDLSALCLKKWDFNSSSSYVLIKNWNNVADKNNLKLKMTVQLWSFRINTALCFALVNLSQQ</sequence>
<evidence type="ECO:0000256" key="3">
    <source>
        <dbReference type="ARBA" id="ARBA00023125"/>
    </source>
</evidence>
<dbReference type="GO" id="GO:0005634">
    <property type="term" value="C:nucleus"/>
    <property type="evidence" value="ECO:0007669"/>
    <property type="project" value="UniProtKB-SubCell"/>
</dbReference>
<evidence type="ECO:0000256" key="4">
    <source>
        <dbReference type="ARBA" id="ARBA00023163"/>
    </source>
</evidence>
<evidence type="ECO:0000256" key="2">
    <source>
        <dbReference type="ARBA" id="ARBA00023015"/>
    </source>
</evidence>
<keyword evidence="5" id="KW-0539">Nucleus</keyword>
<evidence type="ECO:0000313" key="8">
    <source>
        <dbReference type="Proteomes" id="UP000796880"/>
    </source>
</evidence>
<keyword evidence="2" id="KW-0805">Transcription regulation</keyword>
<dbReference type="GO" id="GO:0003677">
    <property type="term" value="F:DNA binding"/>
    <property type="evidence" value="ECO:0007669"/>
    <property type="project" value="UniProtKB-KW"/>
</dbReference>
<dbReference type="Proteomes" id="UP000796880">
    <property type="component" value="Unassembled WGS sequence"/>
</dbReference>
<keyword evidence="4" id="KW-0804">Transcription</keyword>
<dbReference type="AlphaFoldDB" id="A0A8K0E187"/>
<comment type="subcellular location">
    <subcellularLocation>
        <location evidence="1">Nucleus</location>
    </subcellularLocation>
</comment>
<dbReference type="OrthoDB" id="1193981at2759"/>
<name>A0A8K0E187_9ROSA</name>
<evidence type="ECO:0000256" key="5">
    <source>
        <dbReference type="ARBA" id="ARBA00023242"/>
    </source>
</evidence>
<accession>A0A8K0E187</accession>
<keyword evidence="3" id="KW-0238">DNA-binding</keyword>
<feature type="region of interest" description="Disordered" evidence="6">
    <location>
        <begin position="307"/>
        <end position="329"/>
    </location>
</feature>
<dbReference type="InterPro" id="IPR005508">
    <property type="entry name" value="At2g31720-like"/>
</dbReference>
<proteinExistence type="predicted"/>
<dbReference type="SUPFAM" id="SSF101936">
    <property type="entry name" value="DNA-binding pseudobarrel domain"/>
    <property type="match status" value="1"/>
</dbReference>
<evidence type="ECO:0000256" key="1">
    <source>
        <dbReference type="ARBA" id="ARBA00004123"/>
    </source>
</evidence>
<dbReference type="InterPro" id="IPR015300">
    <property type="entry name" value="DNA-bd_pseudobarrel_sf"/>
</dbReference>
<organism evidence="7 8">
    <name type="scientific">Rhamnella rubrinervis</name>
    <dbReference type="NCBI Taxonomy" id="2594499"/>
    <lineage>
        <taxon>Eukaryota</taxon>
        <taxon>Viridiplantae</taxon>
        <taxon>Streptophyta</taxon>
        <taxon>Embryophyta</taxon>
        <taxon>Tracheophyta</taxon>
        <taxon>Spermatophyta</taxon>
        <taxon>Magnoliopsida</taxon>
        <taxon>eudicotyledons</taxon>
        <taxon>Gunneridae</taxon>
        <taxon>Pentapetalae</taxon>
        <taxon>rosids</taxon>
        <taxon>fabids</taxon>
        <taxon>Rosales</taxon>
        <taxon>Rhamnaceae</taxon>
        <taxon>rhamnoid group</taxon>
        <taxon>Rhamneae</taxon>
        <taxon>Rhamnella</taxon>
    </lineage>
</organism>